<evidence type="ECO:0000256" key="4">
    <source>
        <dbReference type="ARBA" id="ARBA00022741"/>
    </source>
</evidence>
<feature type="transmembrane region" description="Helical" evidence="8">
    <location>
        <begin position="144"/>
        <end position="170"/>
    </location>
</feature>
<evidence type="ECO:0000256" key="7">
    <source>
        <dbReference type="ARBA" id="ARBA00023136"/>
    </source>
</evidence>
<keyword evidence="12" id="KW-1185">Reference proteome</keyword>
<dbReference type="Gene3D" id="1.20.1560.10">
    <property type="entry name" value="ABC transporter type 1, transmembrane domain"/>
    <property type="match status" value="1"/>
</dbReference>
<evidence type="ECO:0000256" key="6">
    <source>
        <dbReference type="ARBA" id="ARBA00022989"/>
    </source>
</evidence>
<dbReference type="AlphaFoldDB" id="A0A495V5S8"/>
<dbReference type="PROSITE" id="PS00211">
    <property type="entry name" value="ABC_TRANSPORTER_1"/>
    <property type="match status" value="1"/>
</dbReference>
<dbReference type="InterPro" id="IPR050835">
    <property type="entry name" value="ABC_transporter_sub-D"/>
</dbReference>
<feature type="domain" description="ABC transmembrane type-1" evidence="10">
    <location>
        <begin position="37"/>
        <end position="320"/>
    </location>
</feature>
<dbReference type="Gene3D" id="3.40.50.300">
    <property type="entry name" value="P-loop containing nucleotide triphosphate hydrolases"/>
    <property type="match status" value="1"/>
</dbReference>
<evidence type="ECO:0000259" key="9">
    <source>
        <dbReference type="PROSITE" id="PS50893"/>
    </source>
</evidence>
<keyword evidence="5 11" id="KW-0067">ATP-binding</keyword>
<feature type="transmembrane region" description="Helical" evidence="8">
    <location>
        <begin position="261"/>
        <end position="285"/>
    </location>
</feature>
<protein>
    <submittedName>
        <fullName evidence="11">Putative ATP-binding cassette transporter</fullName>
    </submittedName>
</protein>
<feature type="transmembrane region" description="Helical" evidence="8">
    <location>
        <begin position="176"/>
        <end position="196"/>
    </location>
</feature>
<reference evidence="11 12" key="1">
    <citation type="submission" date="2018-10" db="EMBL/GenBank/DDBJ databases">
        <title>Genomic Encyclopedia of Archaeal and Bacterial Type Strains, Phase II (KMG-II): from individual species to whole genera.</title>
        <authorList>
            <person name="Goeker M."/>
        </authorList>
    </citation>
    <scope>NUCLEOTIDE SEQUENCE [LARGE SCALE GENOMIC DNA]</scope>
    <source>
        <strain evidence="11 12">DSM 235</strain>
    </source>
</reference>
<dbReference type="PROSITE" id="PS50929">
    <property type="entry name" value="ABC_TM1F"/>
    <property type="match status" value="1"/>
</dbReference>
<dbReference type="Pfam" id="PF06472">
    <property type="entry name" value="ABC_membrane_2"/>
    <property type="match status" value="1"/>
</dbReference>
<gene>
    <name evidence="11" type="ORF">BDD21_2140</name>
</gene>
<dbReference type="GO" id="GO:0016887">
    <property type="term" value="F:ATP hydrolysis activity"/>
    <property type="evidence" value="ECO:0007669"/>
    <property type="project" value="InterPro"/>
</dbReference>
<evidence type="ECO:0000313" key="12">
    <source>
        <dbReference type="Proteomes" id="UP000274556"/>
    </source>
</evidence>
<comment type="subcellular location">
    <subcellularLocation>
        <location evidence="1">Cell membrane</location>
        <topology evidence="1">Multi-pass membrane protein</topology>
    </subcellularLocation>
</comment>
<evidence type="ECO:0000256" key="5">
    <source>
        <dbReference type="ARBA" id="ARBA00022840"/>
    </source>
</evidence>
<accession>A0A495V5S8</accession>
<dbReference type="GO" id="GO:0005886">
    <property type="term" value="C:plasma membrane"/>
    <property type="evidence" value="ECO:0007669"/>
    <property type="project" value="UniProtKB-SubCell"/>
</dbReference>
<dbReference type="InterPro" id="IPR017871">
    <property type="entry name" value="ABC_transporter-like_CS"/>
</dbReference>
<dbReference type="InterPro" id="IPR003439">
    <property type="entry name" value="ABC_transporter-like_ATP-bd"/>
</dbReference>
<dbReference type="Pfam" id="PF00005">
    <property type="entry name" value="ABC_tran"/>
    <property type="match status" value="1"/>
</dbReference>
<evidence type="ECO:0000313" key="11">
    <source>
        <dbReference type="EMBL" id="RKT44741.1"/>
    </source>
</evidence>
<proteinExistence type="predicted"/>
<keyword evidence="3 8" id="KW-0812">Transmembrane</keyword>
<dbReference type="PROSITE" id="PS50893">
    <property type="entry name" value="ABC_TRANSPORTER_2"/>
    <property type="match status" value="1"/>
</dbReference>
<evidence type="ECO:0000259" key="10">
    <source>
        <dbReference type="PROSITE" id="PS50929"/>
    </source>
</evidence>
<dbReference type="InterPro" id="IPR027417">
    <property type="entry name" value="P-loop_NTPase"/>
</dbReference>
<dbReference type="InterPro" id="IPR036640">
    <property type="entry name" value="ABC1_TM_sf"/>
</dbReference>
<feature type="transmembrane region" description="Helical" evidence="8">
    <location>
        <begin position="72"/>
        <end position="95"/>
    </location>
</feature>
<feature type="transmembrane region" description="Helical" evidence="8">
    <location>
        <begin position="291"/>
        <end position="312"/>
    </location>
</feature>
<keyword evidence="4" id="KW-0547">Nucleotide-binding</keyword>
<dbReference type="GO" id="GO:0140359">
    <property type="term" value="F:ABC-type transporter activity"/>
    <property type="evidence" value="ECO:0007669"/>
    <property type="project" value="InterPro"/>
</dbReference>
<sequence>MIALRTTISRATWKRFLDMLVMLGRSEVGGKAKLLFALLILLLFGINGLNVLNSYVGRDFMTAIENKNMSGFMHFALIYVGVFALSTLVAVYFRYSEERLGLVWRNWLTARAVERYLDDRTYFRLHDTVDLANPDQRISEDIRYLTATTLSFVLLLLNATFTVIAFSGVMWSISPLLFVVAVSYAALGSFMTVLLGKPLIRLNYDQLDKEANFRSRLIHVRENADSIALLRREARLKFQLLERLADLTANYQRIILVNRNLGFFTTGYNYMIQIIPALVVAPLFIKGDAQFGVIAQSAIAFAHLLGAFSLIVTQFQSISAYTAVIARLAGLREAMGDDATPRTSNIEIRNDGDRVAFDALTLRSPRSGRDLVTALSVSVPRGKRLLIIAPNESAKTALFRATAGLWDAGEGRILRPNDRALMFLPERPYLPPGTLRQLVTPSDANGSFTDERILANLRALKLEPALVRAGGLDVERNWNELLSLGEQQLLAFARVILAEPAFVMLDHPTRALSECQIDELLGMLRERGMTYITLGDEDDDPGAYDEVLLVDQDGTWSGQT</sequence>
<dbReference type="InterPro" id="IPR011527">
    <property type="entry name" value="ABC1_TM_dom"/>
</dbReference>
<comment type="caution">
    <text evidence="11">The sequence shown here is derived from an EMBL/GenBank/DDBJ whole genome shotgun (WGS) entry which is preliminary data.</text>
</comment>
<dbReference type="OrthoDB" id="9810134at2"/>
<dbReference type="SUPFAM" id="SSF52540">
    <property type="entry name" value="P-loop containing nucleoside triphosphate hydrolases"/>
    <property type="match status" value="1"/>
</dbReference>
<name>A0A495V5S8_9GAMM</name>
<feature type="domain" description="ABC transporter" evidence="9">
    <location>
        <begin position="355"/>
        <end position="560"/>
    </location>
</feature>
<organism evidence="11 12">
    <name type="scientific">Thiocapsa rosea</name>
    <dbReference type="NCBI Taxonomy" id="69360"/>
    <lineage>
        <taxon>Bacteria</taxon>
        <taxon>Pseudomonadati</taxon>
        <taxon>Pseudomonadota</taxon>
        <taxon>Gammaproteobacteria</taxon>
        <taxon>Chromatiales</taxon>
        <taxon>Chromatiaceae</taxon>
        <taxon>Thiocapsa</taxon>
    </lineage>
</organism>
<dbReference type="GO" id="GO:0005524">
    <property type="term" value="F:ATP binding"/>
    <property type="evidence" value="ECO:0007669"/>
    <property type="project" value="UniProtKB-KW"/>
</dbReference>
<dbReference type="PANTHER" id="PTHR11384">
    <property type="entry name" value="ATP-BINDING CASSETTE, SUB-FAMILY D MEMBER"/>
    <property type="match status" value="1"/>
</dbReference>
<evidence type="ECO:0000256" key="3">
    <source>
        <dbReference type="ARBA" id="ARBA00022692"/>
    </source>
</evidence>
<evidence type="ECO:0000256" key="2">
    <source>
        <dbReference type="ARBA" id="ARBA00022448"/>
    </source>
</evidence>
<dbReference type="RefSeq" id="WP_120797136.1">
    <property type="nucleotide sequence ID" value="NZ_RBXL01000001.1"/>
</dbReference>
<keyword evidence="2" id="KW-0813">Transport</keyword>
<keyword evidence="7 8" id="KW-0472">Membrane</keyword>
<evidence type="ECO:0000256" key="1">
    <source>
        <dbReference type="ARBA" id="ARBA00004651"/>
    </source>
</evidence>
<evidence type="ECO:0000256" key="8">
    <source>
        <dbReference type="SAM" id="Phobius"/>
    </source>
</evidence>
<keyword evidence="6 8" id="KW-1133">Transmembrane helix</keyword>
<dbReference type="EMBL" id="RBXL01000001">
    <property type="protein sequence ID" value="RKT44741.1"/>
    <property type="molecule type" value="Genomic_DNA"/>
</dbReference>
<dbReference type="Proteomes" id="UP000274556">
    <property type="component" value="Unassembled WGS sequence"/>
</dbReference>
<dbReference type="SUPFAM" id="SSF90123">
    <property type="entry name" value="ABC transporter transmembrane region"/>
    <property type="match status" value="1"/>
</dbReference>
<dbReference type="PANTHER" id="PTHR11384:SF59">
    <property type="entry name" value="LYSOSOMAL COBALAMIN TRANSPORTER ABCD4"/>
    <property type="match status" value="1"/>
</dbReference>